<dbReference type="Gene3D" id="3.30.70.60">
    <property type="match status" value="1"/>
</dbReference>
<protein>
    <recommendedName>
        <fullName evidence="4">Type 4a pilus biogenesis protein PilO</fullName>
    </recommendedName>
</protein>
<organism evidence="2 3">
    <name type="scientific">Campylobacter corcagiensis</name>
    <dbReference type="NCBI Taxonomy" id="1448857"/>
    <lineage>
        <taxon>Bacteria</taxon>
        <taxon>Pseudomonadati</taxon>
        <taxon>Campylobacterota</taxon>
        <taxon>Epsilonproteobacteria</taxon>
        <taxon>Campylobacterales</taxon>
        <taxon>Campylobacteraceae</taxon>
        <taxon>Campylobacter</taxon>
    </lineage>
</organism>
<name>A0A7M1LF59_9BACT</name>
<dbReference type="AlphaFoldDB" id="A0A7M1LF59"/>
<dbReference type="RefSeq" id="WP_025803584.1">
    <property type="nucleotide sequence ID" value="NZ_CP053842.1"/>
</dbReference>
<dbReference type="OrthoDB" id="5333854at2"/>
<dbReference type="Proteomes" id="UP000594749">
    <property type="component" value="Chromosome"/>
</dbReference>
<gene>
    <name evidence="2" type="ORF">IMC76_08440</name>
</gene>
<keyword evidence="3" id="KW-1185">Reference proteome</keyword>
<keyword evidence="1" id="KW-0472">Membrane</keyword>
<dbReference type="InterPro" id="IPR014717">
    <property type="entry name" value="Transl_elong_EF1B/ribsomal_bS6"/>
</dbReference>
<evidence type="ECO:0008006" key="4">
    <source>
        <dbReference type="Google" id="ProtNLM"/>
    </source>
</evidence>
<evidence type="ECO:0000313" key="3">
    <source>
        <dbReference type="Proteomes" id="UP000594749"/>
    </source>
</evidence>
<evidence type="ECO:0000313" key="2">
    <source>
        <dbReference type="EMBL" id="QOQ87222.1"/>
    </source>
</evidence>
<proteinExistence type="predicted"/>
<keyword evidence="1" id="KW-1133">Transmembrane helix</keyword>
<accession>A0A7M1LF59</accession>
<dbReference type="EMBL" id="CP063078">
    <property type="protein sequence ID" value="QOQ87222.1"/>
    <property type="molecule type" value="Genomic_DNA"/>
</dbReference>
<feature type="transmembrane region" description="Helical" evidence="1">
    <location>
        <begin position="24"/>
        <end position="45"/>
    </location>
</feature>
<reference evidence="2 3" key="1">
    <citation type="submission" date="2020-10" db="EMBL/GenBank/DDBJ databases">
        <title>Campylobacter and Helicobacter PacBio genomes.</title>
        <authorList>
            <person name="Lane C."/>
        </authorList>
    </citation>
    <scope>NUCLEOTIDE SEQUENCE [LARGE SCALE GENOMIC DNA]</scope>
    <source>
        <strain evidence="2 3">2016D-0077</strain>
    </source>
</reference>
<keyword evidence="1" id="KW-0812">Transmembrane</keyword>
<sequence length="215" mass="24234">MRKQGILDKLDAYLIERGASGAQVVKIGAALFVALIVYLGVFPYAESYFNENETRLNTAVKNLNEANNYLRTKNDSTIATFQNDLANEQRKLDDAIAENDYIDSKLKEISVLTYNEQNWADFLDSLTTFAKEHDVKIYKITSDVVKDVVLQKVQPMLNISIVGEGNFHSMLKYINSIEESKMVVDVNGLEMNATTKDGKSIGSNIKISVWGMKYR</sequence>
<evidence type="ECO:0000256" key="1">
    <source>
        <dbReference type="SAM" id="Phobius"/>
    </source>
</evidence>